<dbReference type="RefSeq" id="WP_173730245.1">
    <property type="nucleotide sequence ID" value="NZ_JABTTE010000004.1"/>
</dbReference>
<feature type="compositionally biased region" description="Basic and acidic residues" evidence="4">
    <location>
        <begin position="97"/>
        <end position="136"/>
    </location>
</feature>
<dbReference type="InterPro" id="IPR037233">
    <property type="entry name" value="CcmK-like_sf"/>
</dbReference>
<evidence type="ECO:0000256" key="4">
    <source>
        <dbReference type="SAM" id="MobiDB-lite"/>
    </source>
</evidence>
<evidence type="ECO:0000313" key="7">
    <source>
        <dbReference type="Proteomes" id="UP000625804"/>
    </source>
</evidence>
<dbReference type="InterPro" id="IPR044872">
    <property type="entry name" value="CcmK/CsoS1_BMC"/>
</dbReference>
<comment type="subcellular location">
    <subcellularLocation>
        <location evidence="1">Bacterial microcompartment</location>
    </subcellularLocation>
</comment>
<dbReference type="PANTHER" id="PTHR33941">
    <property type="entry name" value="PROPANEDIOL UTILIZATION PROTEIN PDUA"/>
    <property type="match status" value="1"/>
</dbReference>
<dbReference type="CDD" id="cd07045">
    <property type="entry name" value="BMC_CcmK_like"/>
    <property type="match status" value="1"/>
</dbReference>
<evidence type="ECO:0000256" key="2">
    <source>
        <dbReference type="ARBA" id="ARBA00024446"/>
    </source>
</evidence>
<organism evidence="6 7">
    <name type="scientific">Calidifontibacillus erzurumensis</name>
    <dbReference type="NCBI Taxonomy" id="2741433"/>
    <lineage>
        <taxon>Bacteria</taxon>
        <taxon>Bacillati</taxon>
        <taxon>Bacillota</taxon>
        <taxon>Bacilli</taxon>
        <taxon>Bacillales</taxon>
        <taxon>Bacillaceae</taxon>
        <taxon>Calidifontibacillus/Schinkia group</taxon>
        <taxon>Calidifontibacillus</taxon>
    </lineage>
</organism>
<dbReference type="InterPro" id="IPR000249">
    <property type="entry name" value="BMC_dom"/>
</dbReference>
<dbReference type="InterPro" id="IPR050575">
    <property type="entry name" value="BMC_shell"/>
</dbReference>
<dbReference type="SMART" id="SM00877">
    <property type="entry name" value="BMC"/>
    <property type="match status" value="1"/>
</dbReference>
<dbReference type="Pfam" id="PF00936">
    <property type="entry name" value="BMC"/>
    <property type="match status" value="1"/>
</dbReference>
<protein>
    <submittedName>
        <fullName evidence="6">BMC domain-containing protein</fullName>
    </submittedName>
</protein>
<feature type="domain" description="BMC" evidence="5">
    <location>
        <begin position="4"/>
        <end position="88"/>
    </location>
</feature>
<feature type="region of interest" description="Disordered" evidence="4">
    <location>
        <begin position="97"/>
        <end position="167"/>
    </location>
</feature>
<name>A0A8J8K7S1_9BACI</name>
<gene>
    <name evidence="6" type="ORF">HR057_04550</name>
</gene>
<proteinExistence type="inferred from homology"/>
<comment type="caution">
    <text evidence="6">The sequence shown here is derived from an EMBL/GenBank/DDBJ whole genome shotgun (WGS) entry which is preliminary data.</text>
</comment>
<dbReference type="SUPFAM" id="SSF143414">
    <property type="entry name" value="CcmK-like"/>
    <property type="match status" value="1"/>
</dbReference>
<evidence type="ECO:0000259" key="5">
    <source>
        <dbReference type="PROSITE" id="PS51930"/>
    </source>
</evidence>
<dbReference type="AlphaFoldDB" id="A0A8J8K7S1"/>
<dbReference type="Proteomes" id="UP000625804">
    <property type="component" value="Unassembled WGS sequence"/>
</dbReference>
<keyword evidence="7" id="KW-1185">Reference proteome</keyword>
<dbReference type="GO" id="GO:0031469">
    <property type="term" value="C:bacterial microcompartment"/>
    <property type="evidence" value="ECO:0007669"/>
    <property type="project" value="UniProtKB-SubCell"/>
</dbReference>
<evidence type="ECO:0000313" key="6">
    <source>
        <dbReference type="EMBL" id="NSL51036.1"/>
    </source>
</evidence>
<dbReference type="PROSITE" id="PS51930">
    <property type="entry name" value="BMC_2"/>
    <property type="match status" value="1"/>
</dbReference>
<dbReference type="PANTHER" id="PTHR33941:SF11">
    <property type="entry name" value="BACTERIAL MICROCOMPARTMENT SHELL PROTEIN PDUJ"/>
    <property type="match status" value="1"/>
</dbReference>
<evidence type="ECO:0000256" key="3">
    <source>
        <dbReference type="PROSITE-ProRule" id="PRU01278"/>
    </source>
</evidence>
<evidence type="ECO:0000256" key="1">
    <source>
        <dbReference type="ARBA" id="ARBA00024322"/>
    </source>
</evidence>
<keyword evidence="2" id="KW-1283">Bacterial microcompartment</keyword>
<comment type="similarity">
    <text evidence="3">Belongs to the bacterial microcompartments protein family.</text>
</comment>
<reference evidence="6" key="1">
    <citation type="submission" date="2020-06" db="EMBL/GenBank/DDBJ databases">
        <title>A novel thermopfilic bacterium from Erzurum, Turkey.</title>
        <authorList>
            <person name="Adiguzel A."/>
            <person name="Ay H."/>
            <person name="Baltaci M.O."/>
        </authorList>
    </citation>
    <scope>NUCLEOTIDE SEQUENCE</scope>
    <source>
        <strain evidence="6">P2</strain>
    </source>
</reference>
<dbReference type="Gene3D" id="3.30.70.1710">
    <property type="match status" value="1"/>
</dbReference>
<dbReference type="EMBL" id="JABTTE010000004">
    <property type="protein sequence ID" value="NSL51036.1"/>
    <property type="molecule type" value="Genomic_DNA"/>
</dbReference>
<sequence length="167" mass="18459">MTKALGMIETKGLVATIEAADAMLKAADVTLIRKEKVDAGLVAILIEGDVSAVQAAVEAGKKASNRFGTYVSSWVIPHPDKQIKELIQKNDGTNITDREQINIKDQEKRKNNKKMKDIKSDREKTGRKIVERKEENPLNIPDDVLKSSNTNSENDGDPSNGEMEKNK</sequence>
<accession>A0A8J8K7S1</accession>